<dbReference type="AlphaFoldDB" id="A0A844GCU7"/>
<dbReference type="EMBL" id="WLYX01000001">
    <property type="protein sequence ID" value="MTD32415.1"/>
    <property type="molecule type" value="Genomic_DNA"/>
</dbReference>
<reference evidence="1 2" key="1">
    <citation type="submission" date="2019-11" db="EMBL/GenBank/DDBJ databases">
        <title>Draft genome sequence of Paludibacterium sp. dN18-1.</title>
        <authorList>
            <person name="Im W.-T."/>
        </authorList>
    </citation>
    <scope>NUCLEOTIDE SEQUENCE [LARGE SCALE GENOMIC DNA]</scope>
    <source>
        <strain evidence="2">dN 18-1</strain>
    </source>
</reference>
<name>A0A844GCU7_9NEIS</name>
<dbReference type="RefSeq" id="WP_230368826.1">
    <property type="nucleotide sequence ID" value="NZ_WLYX01000001.1"/>
</dbReference>
<organism evidence="1 2">
    <name type="scientific">Paludibacterium denitrificans</name>
    <dbReference type="NCBI Taxonomy" id="2675226"/>
    <lineage>
        <taxon>Bacteria</taxon>
        <taxon>Pseudomonadati</taxon>
        <taxon>Pseudomonadota</taxon>
        <taxon>Betaproteobacteria</taxon>
        <taxon>Neisseriales</taxon>
        <taxon>Chromobacteriaceae</taxon>
        <taxon>Paludibacterium</taxon>
    </lineage>
</organism>
<comment type="caution">
    <text evidence="1">The sequence shown here is derived from an EMBL/GenBank/DDBJ whole genome shotgun (WGS) entry which is preliminary data.</text>
</comment>
<proteinExistence type="predicted"/>
<dbReference type="Proteomes" id="UP000446658">
    <property type="component" value="Unassembled WGS sequence"/>
</dbReference>
<keyword evidence="2" id="KW-1185">Reference proteome</keyword>
<evidence type="ECO:0000313" key="2">
    <source>
        <dbReference type="Proteomes" id="UP000446658"/>
    </source>
</evidence>
<evidence type="ECO:0000313" key="1">
    <source>
        <dbReference type="EMBL" id="MTD32415.1"/>
    </source>
</evidence>
<sequence>MRRTLVIEAARSIPTATFTTKADVQTARAQILTALNTELQSASDTLYPVMQALRVAVAKSIQARIPTAVDVETVATQTVLFKRW</sequence>
<gene>
    <name evidence="1" type="ORF">GKE73_01270</name>
</gene>
<accession>A0A844GCU7</accession>
<protein>
    <submittedName>
        <fullName evidence="1">Uncharacterized protein</fullName>
    </submittedName>
</protein>